<gene>
    <name evidence="1" type="ORF">CDAR_267561</name>
</gene>
<accession>A0AAV4TJT0</accession>
<comment type="caution">
    <text evidence="1">The sequence shown here is derived from an EMBL/GenBank/DDBJ whole genome shotgun (WGS) entry which is preliminary data.</text>
</comment>
<dbReference type="AlphaFoldDB" id="A0AAV4TJT0"/>
<evidence type="ECO:0000313" key="2">
    <source>
        <dbReference type="Proteomes" id="UP001054837"/>
    </source>
</evidence>
<dbReference type="EMBL" id="BPLQ01009584">
    <property type="protein sequence ID" value="GIY45035.1"/>
    <property type="molecule type" value="Genomic_DNA"/>
</dbReference>
<sequence>MLFKVNGVFIHGMCHKSEQLPFLIAALLYLKERGAAEKRSALKGRRLKKEQLRDCSWLLLQKALSITAQLLNDPLARNIYPRDNSFLRLLARHPFKMLLKLTVSLFMECAIKTEQLPFLIAVPRYLAKKEEKAAEKL</sequence>
<evidence type="ECO:0000313" key="1">
    <source>
        <dbReference type="EMBL" id="GIY45035.1"/>
    </source>
</evidence>
<keyword evidence="2" id="KW-1185">Reference proteome</keyword>
<proteinExistence type="predicted"/>
<reference evidence="1 2" key="1">
    <citation type="submission" date="2021-06" db="EMBL/GenBank/DDBJ databases">
        <title>Caerostris darwini draft genome.</title>
        <authorList>
            <person name="Kono N."/>
            <person name="Arakawa K."/>
        </authorList>
    </citation>
    <scope>NUCLEOTIDE SEQUENCE [LARGE SCALE GENOMIC DNA]</scope>
</reference>
<organism evidence="1 2">
    <name type="scientific">Caerostris darwini</name>
    <dbReference type="NCBI Taxonomy" id="1538125"/>
    <lineage>
        <taxon>Eukaryota</taxon>
        <taxon>Metazoa</taxon>
        <taxon>Ecdysozoa</taxon>
        <taxon>Arthropoda</taxon>
        <taxon>Chelicerata</taxon>
        <taxon>Arachnida</taxon>
        <taxon>Araneae</taxon>
        <taxon>Araneomorphae</taxon>
        <taxon>Entelegynae</taxon>
        <taxon>Araneoidea</taxon>
        <taxon>Araneidae</taxon>
        <taxon>Caerostris</taxon>
    </lineage>
</organism>
<dbReference type="Proteomes" id="UP001054837">
    <property type="component" value="Unassembled WGS sequence"/>
</dbReference>
<name>A0AAV4TJT0_9ARAC</name>
<protein>
    <submittedName>
        <fullName evidence="1">Uncharacterized protein</fullName>
    </submittedName>
</protein>